<evidence type="ECO:0000313" key="3">
    <source>
        <dbReference type="Proteomes" id="UP000184121"/>
    </source>
</evidence>
<dbReference type="Proteomes" id="UP000184121">
    <property type="component" value="Unassembled WGS sequence"/>
</dbReference>
<dbReference type="EMBL" id="FRBY01000001">
    <property type="protein sequence ID" value="SHL23415.1"/>
    <property type="molecule type" value="Genomic_DNA"/>
</dbReference>
<protein>
    <submittedName>
        <fullName evidence="2">Uncharacterized protein</fullName>
    </submittedName>
</protein>
<dbReference type="AlphaFoldDB" id="A0A1M6YZ70"/>
<gene>
    <name evidence="2" type="ORF">SAMN05444366_0051</name>
</gene>
<evidence type="ECO:0000256" key="1">
    <source>
        <dbReference type="SAM" id="Phobius"/>
    </source>
</evidence>
<dbReference type="STRING" id="29534.SAMN05444366_0051"/>
<evidence type="ECO:0000313" key="2">
    <source>
        <dbReference type="EMBL" id="SHL23415.1"/>
    </source>
</evidence>
<organism evidence="2 3">
    <name type="scientific">Flavobacterium saccharophilum</name>
    <dbReference type="NCBI Taxonomy" id="29534"/>
    <lineage>
        <taxon>Bacteria</taxon>
        <taxon>Pseudomonadati</taxon>
        <taxon>Bacteroidota</taxon>
        <taxon>Flavobacteriia</taxon>
        <taxon>Flavobacteriales</taxon>
        <taxon>Flavobacteriaceae</taxon>
        <taxon>Flavobacterium</taxon>
    </lineage>
</organism>
<keyword evidence="1" id="KW-1133">Transmembrane helix</keyword>
<dbReference type="OrthoDB" id="1453319at2"/>
<sequence length="67" mass="7476">MKIFTSILVLLALALIVFNITQLDFKNPFQGDSGVALIGIAAAFCAVLILLIFRISKRIEEKMHDNR</sequence>
<proteinExistence type="predicted"/>
<keyword evidence="1" id="KW-0812">Transmembrane</keyword>
<name>A0A1M6YZ70_9FLAO</name>
<dbReference type="RefSeq" id="WP_056187321.1">
    <property type="nucleotide sequence ID" value="NZ_FRBY01000001.1"/>
</dbReference>
<keyword evidence="3" id="KW-1185">Reference proteome</keyword>
<keyword evidence="1" id="KW-0472">Membrane</keyword>
<reference evidence="3" key="1">
    <citation type="submission" date="2016-11" db="EMBL/GenBank/DDBJ databases">
        <authorList>
            <person name="Varghese N."/>
            <person name="Submissions S."/>
        </authorList>
    </citation>
    <scope>NUCLEOTIDE SEQUENCE [LARGE SCALE GENOMIC DNA]</scope>
    <source>
        <strain evidence="3">DSM 1811</strain>
    </source>
</reference>
<accession>A0A1M6YZ70</accession>
<feature type="transmembrane region" description="Helical" evidence="1">
    <location>
        <begin position="35"/>
        <end position="53"/>
    </location>
</feature>